<evidence type="ECO:0000256" key="2">
    <source>
        <dbReference type="ARBA" id="ARBA00022670"/>
    </source>
</evidence>
<sequence>MKRGYVKLYVLGISMFVLLLANLFIFKIANPYIISGLLFLFLIATIITLGIEKDNFRYKKDVFLNIVIILLIYYFLTYFFGLFTGFLKSSYSLKLVNIFKNAFPILLVIVLSEFLRYIWVSKSKENKIGLIVGYLGFLLIDVCLMLNTYDITSALGLTKMICLVVFPSITKNILLTYVTYKVGYKNCIFYRIIVDLSVYILPLFPDFGEYINVILETVLPIIIVIRLNNLFNYYDLRKIKESRYTKKNLIIYSVITFALLVIVTLTSGYFRYYALTIGSGSMTPKINKGDVVIVKKLKDTEIYDIKKGDILVYNHDDKIIVHRVNKIIKNNGQINFKTKGDNNNTADSWQVKQDEVIGIVKFKIRYIGMPTVALNELLNG</sequence>
<feature type="transmembrane region" description="Helical" evidence="7">
    <location>
        <begin position="98"/>
        <end position="119"/>
    </location>
</feature>
<evidence type="ECO:0000313" key="9">
    <source>
        <dbReference type="EMBL" id="HIU39909.1"/>
    </source>
</evidence>
<keyword evidence="3 7" id="KW-0812">Transmembrane</keyword>
<dbReference type="InterPro" id="IPR001733">
    <property type="entry name" value="Peptidase_S26B"/>
</dbReference>
<feature type="transmembrane region" description="Helical" evidence="7">
    <location>
        <begin position="210"/>
        <end position="228"/>
    </location>
</feature>
<feature type="transmembrane region" description="Helical" evidence="7">
    <location>
        <begin position="63"/>
        <end position="86"/>
    </location>
</feature>
<protein>
    <recommendedName>
        <fullName evidence="6">Signal peptidase I</fullName>
        <ecNumber evidence="6">3.4.21.89</ecNumber>
    </recommendedName>
</protein>
<dbReference type="PANTHER" id="PTHR10806">
    <property type="entry name" value="SIGNAL PEPTIDASE COMPLEX CATALYTIC SUBUNIT SEC11"/>
    <property type="match status" value="1"/>
</dbReference>
<dbReference type="GO" id="GO:0016020">
    <property type="term" value="C:membrane"/>
    <property type="evidence" value="ECO:0007669"/>
    <property type="project" value="UniProtKB-SubCell"/>
</dbReference>
<dbReference type="AlphaFoldDB" id="A0A9D1LHG3"/>
<comment type="subcellular location">
    <subcellularLocation>
        <location evidence="1">Membrane</location>
    </subcellularLocation>
</comment>
<organism evidence="9 10">
    <name type="scientific">Candidatus Aphodocola excrementigallinarum</name>
    <dbReference type="NCBI Taxonomy" id="2840670"/>
    <lineage>
        <taxon>Bacteria</taxon>
        <taxon>Bacillati</taxon>
        <taxon>Bacillota</taxon>
        <taxon>Bacilli</taxon>
        <taxon>Candidatus Aphodocola</taxon>
    </lineage>
</organism>
<dbReference type="NCBIfam" id="TIGR02228">
    <property type="entry name" value="sigpep_I_arch"/>
    <property type="match status" value="1"/>
</dbReference>
<feature type="transmembrane region" description="Helical" evidence="7">
    <location>
        <begin position="249"/>
        <end position="270"/>
    </location>
</feature>
<reference evidence="9" key="1">
    <citation type="submission" date="2020-10" db="EMBL/GenBank/DDBJ databases">
        <authorList>
            <person name="Gilroy R."/>
        </authorList>
    </citation>
    <scope>NUCLEOTIDE SEQUENCE</scope>
    <source>
        <strain evidence="9">CHK193-30670</strain>
    </source>
</reference>
<evidence type="ECO:0000256" key="7">
    <source>
        <dbReference type="SAM" id="Phobius"/>
    </source>
</evidence>
<keyword evidence="2" id="KW-0645">Protease</keyword>
<dbReference type="GO" id="GO:0009003">
    <property type="term" value="F:signal peptidase activity"/>
    <property type="evidence" value="ECO:0007669"/>
    <property type="project" value="UniProtKB-EC"/>
</dbReference>
<dbReference type="InterPro" id="IPR036286">
    <property type="entry name" value="LexA/Signal_pep-like_sf"/>
</dbReference>
<comment type="caution">
    <text evidence="9">The sequence shown here is derived from an EMBL/GenBank/DDBJ whole genome shotgun (WGS) entry which is preliminary data.</text>
</comment>
<keyword evidence="9" id="KW-0378">Hydrolase</keyword>
<dbReference type="EMBL" id="DVMT01000015">
    <property type="protein sequence ID" value="HIU39909.1"/>
    <property type="molecule type" value="Genomic_DNA"/>
</dbReference>
<dbReference type="PRINTS" id="PR00728">
    <property type="entry name" value="SIGNALPTASE"/>
</dbReference>
<keyword evidence="4 7" id="KW-1133">Transmembrane helix</keyword>
<feature type="transmembrane region" description="Helical" evidence="7">
    <location>
        <begin position="7"/>
        <end position="26"/>
    </location>
</feature>
<dbReference type="CDD" id="cd06462">
    <property type="entry name" value="Peptidase_S24_S26"/>
    <property type="match status" value="1"/>
</dbReference>
<feature type="transmembrane region" description="Helical" evidence="7">
    <location>
        <begin position="131"/>
        <end position="149"/>
    </location>
</feature>
<dbReference type="Gene3D" id="2.10.109.10">
    <property type="entry name" value="Umud Fragment, subunit A"/>
    <property type="match status" value="1"/>
</dbReference>
<evidence type="ECO:0000313" key="10">
    <source>
        <dbReference type="Proteomes" id="UP000824074"/>
    </source>
</evidence>
<evidence type="ECO:0000256" key="4">
    <source>
        <dbReference type="ARBA" id="ARBA00022989"/>
    </source>
</evidence>
<dbReference type="Proteomes" id="UP000824074">
    <property type="component" value="Unassembled WGS sequence"/>
</dbReference>
<dbReference type="PANTHER" id="PTHR10806:SF6">
    <property type="entry name" value="SIGNAL PEPTIDASE COMPLEX CATALYTIC SUBUNIT SEC11"/>
    <property type="match status" value="1"/>
</dbReference>
<evidence type="ECO:0000256" key="3">
    <source>
        <dbReference type="ARBA" id="ARBA00022692"/>
    </source>
</evidence>
<proteinExistence type="predicted"/>
<evidence type="ECO:0000256" key="5">
    <source>
        <dbReference type="ARBA" id="ARBA00023136"/>
    </source>
</evidence>
<evidence type="ECO:0000256" key="6">
    <source>
        <dbReference type="NCBIfam" id="TIGR02228"/>
    </source>
</evidence>
<accession>A0A9D1LHG3</accession>
<evidence type="ECO:0000259" key="8">
    <source>
        <dbReference type="Pfam" id="PF00717"/>
    </source>
</evidence>
<gene>
    <name evidence="9" type="ORF">IAB68_01225</name>
</gene>
<reference evidence="9" key="2">
    <citation type="journal article" date="2021" name="PeerJ">
        <title>Extensive microbial diversity within the chicken gut microbiome revealed by metagenomics and culture.</title>
        <authorList>
            <person name="Gilroy R."/>
            <person name="Ravi A."/>
            <person name="Getino M."/>
            <person name="Pursley I."/>
            <person name="Horton D.L."/>
            <person name="Alikhan N.F."/>
            <person name="Baker D."/>
            <person name="Gharbi K."/>
            <person name="Hall N."/>
            <person name="Watson M."/>
            <person name="Adriaenssens E.M."/>
            <person name="Foster-Nyarko E."/>
            <person name="Jarju S."/>
            <person name="Secka A."/>
            <person name="Antonio M."/>
            <person name="Oren A."/>
            <person name="Chaudhuri R.R."/>
            <person name="La Ragione R."/>
            <person name="Hildebrand F."/>
            <person name="Pallen M.J."/>
        </authorList>
    </citation>
    <scope>NUCLEOTIDE SEQUENCE</scope>
    <source>
        <strain evidence="9">CHK193-30670</strain>
    </source>
</reference>
<name>A0A9D1LHG3_9FIRM</name>
<feature type="transmembrane region" description="Helical" evidence="7">
    <location>
        <begin position="32"/>
        <end position="51"/>
    </location>
</feature>
<feature type="domain" description="Peptidase S24/S26A/S26B/S26C" evidence="8">
    <location>
        <begin position="271"/>
        <end position="360"/>
    </location>
</feature>
<feature type="transmembrane region" description="Helical" evidence="7">
    <location>
        <begin position="187"/>
        <end position="204"/>
    </location>
</feature>
<dbReference type="Pfam" id="PF00717">
    <property type="entry name" value="Peptidase_S24"/>
    <property type="match status" value="1"/>
</dbReference>
<dbReference type="EC" id="3.4.21.89" evidence="6"/>
<dbReference type="GO" id="GO:0004252">
    <property type="term" value="F:serine-type endopeptidase activity"/>
    <property type="evidence" value="ECO:0007669"/>
    <property type="project" value="UniProtKB-UniRule"/>
</dbReference>
<keyword evidence="5 7" id="KW-0472">Membrane</keyword>
<dbReference type="InterPro" id="IPR015927">
    <property type="entry name" value="Peptidase_S24_S26A/B/C"/>
</dbReference>
<dbReference type="GO" id="GO:0006465">
    <property type="term" value="P:signal peptide processing"/>
    <property type="evidence" value="ECO:0007669"/>
    <property type="project" value="UniProtKB-UniRule"/>
</dbReference>
<evidence type="ECO:0000256" key="1">
    <source>
        <dbReference type="ARBA" id="ARBA00004370"/>
    </source>
</evidence>
<dbReference type="SUPFAM" id="SSF51306">
    <property type="entry name" value="LexA/Signal peptidase"/>
    <property type="match status" value="1"/>
</dbReference>
<feature type="transmembrane region" description="Helical" evidence="7">
    <location>
        <begin position="155"/>
        <end position="175"/>
    </location>
</feature>